<feature type="non-terminal residue" evidence="2">
    <location>
        <position position="1"/>
    </location>
</feature>
<feature type="coiled-coil region" evidence="1">
    <location>
        <begin position="3"/>
        <end position="30"/>
    </location>
</feature>
<organism evidence="2 3">
    <name type="scientific">Funneliformis caledonium</name>
    <dbReference type="NCBI Taxonomy" id="1117310"/>
    <lineage>
        <taxon>Eukaryota</taxon>
        <taxon>Fungi</taxon>
        <taxon>Fungi incertae sedis</taxon>
        <taxon>Mucoromycota</taxon>
        <taxon>Glomeromycotina</taxon>
        <taxon>Glomeromycetes</taxon>
        <taxon>Glomerales</taxon>
        <taxon>Glomeraceae</taxon>
        <taxon>Funneliformis</taxon>
    </lineage>
</organism>
<proteinExistence type="predicted"/>
<dbReference type="EMBL" id="CAJVPQ010003574">
    <property type="protein sequence ID" value="CAG8631780.1"/>
    <property type="molecule type" value="Genomic_DNA"/>
</dbReference>
<gene>
    <name evidence="2" type="ORF">FCALED_LOCUS10104</name>
</gene>
<keyword evidence="3" id="KW-1185">Reference proteome</keyword>
<name>A0A9N9GWL5_9GLOM</name>
<dbReference type="AlphaFoldDB" id="A0A9N9GWL5"/>
<sequence>MDAAHMQSELDRANDKLDRLEALRKGAVESYQGEMDELAGEKSYWMEERKKLAIDLSTNTLFITALISQDQFLSEILPSIHYIEQLRNTTHKSFNEPKKISSWIDYFTKVNNFDFEKEAKYNKPVFVNADNVVRHGRSGLPDFVAKKENTNILVIEVKKKNVLPIDRGSSVEFFQNHSKGQCVISQAFTYMISETLSFDNNNPTVLKAYAYLALRAKHNHYLPHPNLISIPNTMSQPRYLTRSVNRGQNQQPPG</sequence>
<comment type="caution">
    <text evidence="2">The sequence shown here is derived from an EMBL/GenBank/DDBJ whole genome shotgun (WGS) entry which is preliminary data.</text>
</comment>
<keyword evidence="1" id="KW-0175">Coiled coil</keyword>
<evidence type="ECO:0000256" key="1">
    <source>
        <dbReference type="SAM" id="Coils"/>
    </source>
</evidence>
<evidence type="ECO:0000313" key="3">
    <source>
        <dbReference type="Proteomes" id="UP000789570"/>
    </source>
</evidence>
<dbReference type="Proteomes" id="UP000789570">
    <property type="component" value="Unassembled WGS sequence"/>
</dbReference>
<accession>A0A9N9GWL5</accession>
<reference evidence="2" key="1">
    <citation type="submission" date="2021-06" db="EMBL/GenBank/DDBJ databases">
        <authorList>
            <person name="Kallberg Y."/>
            <person name="Tangrot J."/>
            <person name="Rosling A."/>
        </authorList>
    </citation>
    <scope>NUCLEOTIDE SEQUENCE</scope>
    <source>
        <strain evidence="2">UK204</strain>
    </source>
</reference>
<protein>
    <submittedName>
        <fullName evidence="2">3038_t:CDS:1</fullName>
    </submittedName>
</protein>
<evidence type="ECO:0000313" key="2">
    <source>
        <dbReference type="EMBL" id="CAG8631780.1"/>
    </source>
</evidence>
<dbReference type="OrthoDB" id="2156052at2759"/>